<dbReference type="AlphaFoldDB" id="A0A0C3D582"/>
<keyword evidence="4" id="KW-0544">Nucleosome core</keyword>
<evidence type="ECO:0000256" key="4">
    <source>
        <dbReference type="ARBA" id="ARBA00023269"/>
    </source>
</evidence>
<feature type="non-terminal residue" evidence="6">
    <location>
        <position position="1"/>
    </location>
</feature>
<dbReference type="PANTHER" id="PTHR11426">
    <property type="entry name" value="HISTONE H3"/>
    <property type="match status" value="1"/>
</dbReference>
<evidence type="ECO:0000256" key="3">
    <source>
        <dbReference type="ARBA" id="ARBA00022454"/>
    </source>
</evidence>
<evidence type="ECO:0000259" key="5">
    <source>
        <dbReference type="Pfam" id="PF00125"/>
    </source>
</evidence>
<accession>A0A0C3D582</accession>
<dbReference type="SMART" id="SM00428">
    <property type="entry name" value="H3"/>
    <property type="match status" value="1"/>
</dbReference>
<dbReference type="GO" id="GO:0030527">
    <property type="term" value="F:structural constituent of chromatin"/>
    <property type="evidence" value="ECO:0007669"/>
    <property type="project" value="InterPro"/>
</dbReference>
<dbReference type="EMBL" id="KN832883">
    <property type="protein sequence ID" value="KIM97052.1"/>
    <property type="molecule type" value="Genomic_DNA"/>
</dbReference>
<reference evidence="6 7" key="1">
    <citation type="submission" date="2014-04" db="EMBL/GenBank/DDBJ databases">
        <authorList>
            <consortium name="DOE Joint Genome Institute"/>
            <person name="Kuo A."/>
            <person name="Martino E."/>
            <person name="Perotto S."/>
            <person name="Kohler A."/>
            <person name="Nagy L.G."/>
            <person name="Floudas D."/>
            <person name="Copeland A."/>
            <person name="Barry K.W."/>
            <person name="Cichocki N."/>
            <person name="Veneault-Fourrey C."/>
            <person name="LaButti K."/>
            <person name="Lindquist E.A."/>
            <person name="Lipzen A."/>
            <person name="Lundell T."/>
            <person name="Morin E."/>
            <person name="Murat C."/>
            <person name="Sun H."/>
            <person name="Tunlid A."/>
            <person name="Henrissat B."/>
            <person name="Grigoriev I.V."/>
            <person name="Hibbett D.S."/>
            <person name="Martin F."/>
            <person name="Nordberg H.P."/>
            <person name="Cantor M.N."/>
            <person name="Hua S.X."/>
        </authorList>
    </citation>
    <scope>NUCLEOTIDE SEQUENCE [LARGE SCALE GENOMIC DNA]</scope>
    <source>
        <strain evidence="6 7">Zn</strain>
    </source>
</reference>
<dbReference type="GO" id="GO:0003677">
    <property type="term" value="F:DNA binding"/>
    <property type="evidence" value="ECO:0007669"/>
    <property type="project" value="InterPro"/>
</dbReference>
<keyword evidence="4" id="KW-0238">DNA-binding</keyword>
<evidence type="ECO:0000256" key="1">
    <source>
        <dbReference type="ARBA" id="ARBA00004286"/>
    </source>
</evidence>
<dbReference type="OrthoDB" id="3552471at2759"/>
<dbReference type="STRING" id="913774.A0A0C3D582"/>
<dbReference type="Pfam" id="PF00125">
    <property type="entry name" value="Histone"/>
    <property type="match status" value="1"/>
</dbReference>
<proteinExistence type="inferred from homology"/>
<comment type="similarity">
    <text evidence="2">Belongs to the histone H3 family.</text>
</comment>
<name>A0A0C3D582_OIDMZ</name>
<sequence length="79" mass="9416">LYEIRYYQKSTKLLILKAPFRRIVREITNRIALDNQINRLYRFQEAACYTLQEAAEVALVYKFELTNLAAIYAKRVTIQ</sequence>
<dbReference type="GO" id="GO:0046982">
    <property type="term" value="F:protein heterodimerization activity"/>
    <property type="evidence" value="ECO:0007669"/>
    <property type="project" value="InterPro"/>
</dbReference>
<comment type="subcellular location">
    <subcellularLocation>
        <location evidence="1">Chromosome</location>
    </subcellularLocation>
</comment>
<dbReference type="InterPro" id="IPR007125">
    <property type="entry name" value="H2A/H2B/H3"/>
</dbReference>
<gene>
    <name evidence="6" type="ORF">OIDMADRAFT_131294</name>
</gene>
<evidence type="ECO:0000313" key="7">
    <source>
        <dbReference type="Proteomes" id="UP000054321"/>
    </source>
</evidence>
<reference evidence="7" key="2">
    <citation type="submission" date="2015-01" db="EMBL/GenBank/DDBJ databases">
        <title>Evolutionary Origins and Diversification of the Mycorrhizal Mutualists.</title>
        <authorList>
            <consortium name="DOE Joint Genome Institute"/>
            <consortium name="Mycorrhizal Genomics Consortium"/>
            <person name="Kohler A."/>
            <person name="Kuo A."/>
            <person name="Nagy L.G."/>
            <person name="Floudas D."/>
            <person name="Copeland A."/>
            <person name="Barry K.W."/>
            <person name="Cichocki N."/>
            <person name="Veneault-Fourrey C."/>
            <person name="LaButti K."/>
            <person name="Lindquist E.A."/>
            <person name="Lipzen A."/>
            <person name="Lundell T."/>
            <person name="Morin E."/>
            <person name="Murat C."/>
            <person name="Riley R."/>
            <person name="Ohm R."/>
            <person name="Sun H."/>
            <person name="Tunlid A."/>
            <person name="Henrissat B."/>
            <person name="Grigoriev I.V."/>
            <person name="Hibbett D.S."/>
            <person name="Martin F."/>
        </authorList>
    </citation>
    <scope>NUCLEOTIDE SEQUENCE [LARGE SCALE GENOMIC DNA]</scope>
    <source>
        <strain evidence="7">Zn</strain>
    </source>
</reference>
<keyword evidence="3" id="KW-0158">Chromosome</keyword>
<dbReference type="InterPro" id="IPR009072">
    <property type="entry name" value="Histone-fold"/>
</dbReference>
<protein>
    <recommendedName>
        <fullName evidence="5">Core Histone H2A/H2B/H3 domain-containing protein</fullName>
    </recommendedName>
</protein>
<dbReference type="Gene3D" id="1.10.20.10">
    <property type="entry name" value="Histone, subunit A"/>
    <property type="match status" value="1"/>
</dbReference>
<dbReference type="HOGENOM" id="CLU_078295_7_2_1"/>
<dbReference type="GO" id="GO:0000786">
    <property type="term" value="C:nucleosome"/>
    <property type="evidence" value="ECO:0007669"/>
    <property type="project" value="UniProtKB-KW"/>
</dbReference>
<dbReference type="SUPFAM" id="SSF47113">
    <property type="entry name" value="Histone-fold"/>
    <property type="match status" value="1"/>
</dbReference>
<dbReference type="InterPro" id="IPR000164">
    <property type="entry name" value="Histone_H3/CENP-A"/>
</dbReference>
<evidence type="ECO:0000256" key="2">
    <source>
        <dbReference type="ARBA" id="ARBA00010343"/>
    </source>
</evidence>
<evidence type="ECO:0000313" key="6">
    <source>
        <dbReference type="EMBL" id="KIM97052.1"/>
    </source>
</evidence>
<dbReference type="Proteomes" id="UP000054321">
    <property type="component" value="Unassembled WGS sequence"/>
</dbReference>
<feature type="domain" description="Core Histone H2A/H2B/H3" evidence="5">
    <location>
        <begin position="2"/>
        <end position="79"/>
    </location>
</feature>
<dbReference type="InParanoid" id="A0A0C3D582"/>
<organism evidence="6 7">
    <name type="scientific">Oidiodendron maius (strain Zn)</name>
    <dbReference type="NCBI Taxonomy" id="913774"/>
    <lineage>
        <taxon>Eukaryota</taxon>
        <taxon>Fungi</taxon>
        <taxon>Dikarya</taxon>
        <taxon>Ascomycota</taxon>
        <taxon>Pezizomycotina</taxon>
        <taxon>Leotiomycetes</taxon>
        <taxon>Leotiomycetes incertae sedis</taxon>
        <taxon>Myxotrichaceae</taxon>
        <taxon>Oidiodendron</taxon>
    </lineage>
</organism>
<keyword evidence="7" id="KW-1185">Reference proteome</keyword>